<sequence>MNNVAVNVVRIEPDAYDAAVKFANANDLKISKVISMFVRYGVENVELKEVDVRTEKFCIGDQVIN</sequence>
<accession>A0AAE8KBM4</accession>
<evidence type="ECO:0000313" key="2">
    <source>
        <dbReference type="Proteomes" id="UP000267137"/>
    </source>
</evidence>
<gene>
    <name evidence="1" type="ORF">D8827_05880</name>
</gene>
<organism evidence="1 2">
    <name type="scientific">Streptococcus intermedius</name>
    <dbReference type="NCBI Taxonomy" id="1338"/>
    <lineage>
        <taxon>Bacteria</taxon>
        <taxon>Bacillati</taxon>
        <taxon>Bacillota</taxon>
        <taxon>Bacilli</taxon>
        <taxon>Lactobacillales</taxon>
        <taxon>Streptococcaceae</taxon>
        <taxon>Streptococcus</taxon>
        <taxon>Streptococcus anginosus group</taxon>
    </lineage>
</organism>
<evidence type="ECO:0000313" key="1">
    <source>
        <dbReference type="EMBL" id="RSJ23182.1"/>
    </source>
</evidence>
<proteinExistence type="predicted"/>
<dbReference type="RefSeq" id="WP_102570420.1">
    <property type="nucleotide sequence ID" value="NZ_PNRP01000003.1"/>
</dbReference>
<comment type="caution">
    <text evidence="1">The sequence shown here is derived from an EMBL/GenBank/DDBJ whole genome shotgun (WGS) entry which is preliminary data.</text>
</comment>
<dbReference type="EMBL" id="RJOO01000003">
    <property type="protein sequence ID" value="RSJ23182.1"/>
    <property type="molecule type" value="Genomic_DNA"/>
</dbReference>
<reference evidence="1 2" key="1">
    <citation type="submission" date="2018-11" db="EMBL/GenBank/DDBJ databases">
        <title>Species Designations Belie Phenotypic and Genotypic Heterogeneity in Oral Streptococci.</title>
        <authorList>
            <person name="Velsko I."/>
        </authorList>
    </citation>
    <scope>NUCLEOTIDE SEQUENCE [LARGE SCALE GENOMIC DNA]</scope>
    <source>
        <strain evidence="1 2">KLC02</strain>
    </source>
</reference>
<dbReference type="AlphaFoldDB" id="A0AAE8KBM4"/>
<name>A0AAE8KBM4_STRIT</name>
<dbReference type="Proteomes" id="UP000267137">
    <property type="component" value="Unassembled WGS sequence"/>
</dbReference>
<protein>
    <submittedName>
        <fullName evidence="1">Uncharacterized protein</fullName>
    </submittedName>
</protein>